<dbReference type="EMBL" id="LAZR01012512">
    <property type="protein sequence ID" value="KKM26427.1"/>
    <property type="molecule type" value="Genomic_DNA"/>
</dbReference>
<gene>
    <name evidence="1" type="ORF">LCGC14_1584900</name>
</gene>
<name>A0A0F9IFY7_9ZZZZ</name>
<dbReference type="AlphaFoldDB" id="A0A0F9IFY7"/>
<proteinExistence type="predicted"/>
<evidence type="ECO:0000313" key="1">
    <source>
        <dbReference type="EMBL" id="KKM26427.1"/>
    </source>
</evidence>
<comment type="caution">
    <text evidence="1">The sequence shown here is derived from an EMBL/GenBank/DDBJ whole genome shotgun (WGS) entry which is preliminary data.</text>
</comment>
<reference evidence="1" key="1">
    <citation type="journal article" date="2015" name="Nature">
        <title>Complex archaea that bridge the gap between prokaryotes and eukaryotes.</title>
        <authorList>
            <person name="Spang A."/>
            <person name="Saw J.H."/>
            <person name="Jorgensen S.L."/>
            <person name="Zaremba-Niedzwiedzka K."/>
            <person name="Martijn J."/>
            <person name="Lind A.E."/>
            <person name="van Eijk R."/>
            <person name="Schleper C."/>
            <person name="Guy L."/>
            <person name="Ettema T.J."/>
        </authorList>
    </citation>
    <scope>NUCLEOTIDE SEQUENCE</scope>
</reference>
<organism evidence="1">
    <name type="scientific">marine sediment metagenome</name>
    <dbReference type="NCBI Taxonomy" id="412755"/>
    <lineage>
        <taxon>unclassified sequences</taxon>
        <taxon>metagenomes</taxon>
        <taxon>ecological metagenomes</taxon>
    </lineage>
</organism>
<accession>A0A0F9IFY7</accession>
<protein>
    <submittedName>
        <fullName evidence="1">Uncharacterized protein</fullName>
    </submittedName>
</protein>
<sequence>MSTSSFKQAKASHKSGQHVTAAGLWRMRDSYHSAFDSLDASLNGGFEIVKFGTVACQVRVYGELKWARPVRCDHNAGRFNVN</sequence>